<gene>
    <name evidence="1" type="ORF">DPEC_G00284800</name>
</gene>
<proteinExistence type="predicted"/>
<reference evidence="1" key="1">
    <citation type="submission" date="2021-05" db="EMBL/GenBank/DDBJ databases">
        <authorList>
            <person name="Pan Q."/>
            <person name="Jouanno E."/>
            <person name="Zahm M."/>
            <person name="Klopp C."/>
            <person name="Cabau C."/>
            <person name="Louis A."/>
            <person name="Berthelot C."/>
            <person name="Parey E."/>
            <person name="Roest Crollius H."/>
            <person name="Montfort J."/>
            <person name="Robinson-Rechavi M."/>
            <person name="Bouchez O."/>
            <person name="Lampietro C."/>
            <person name="Lopez Roques C."/>
            <person name="Donnadieu C."/>
            <person name="Postlethwait J."/>
            <person name="Bobe J."/>
            <person name="Dillon D."/>
            <person name="Chandos A."/>
            <person name="von Hippel F."/>
            <person name="Guiguen Y."/>
        </authorList>
    </citation>
    <scope>NUCLEOTIDE SEQUENCE</scope>
    <source>
        <strain evidence="1">YG-Jan2019</strain>
    </source>
</reference>
<name>A0ACC2FJL8_DALPE</name>
<keyword evidence="2" id="KW-1185">Reference proteome</keyword>
<comment type="caution">
    <text evidence="1">The sequence shown here is derived from an EMBL/GenBank/DDBJ whole genome shotgun (WGS) entry which is preliminary data.</text>
</comment>
<dbReference type="Proteomes" id="UP001157502">
    <property type="component" value="Chromosome 26"/>
</dbReference>
<evidence type="ECO:0000313" key="2">
    <source>
        <dbReference type="Proteomes" id="UP001157502"/>
    </source>
</evidence>
<accession>A0ACC2FJL8</accession>
<protein>
    <submittedName>
        <fullName evidence="1">Uncharacterized protein</fullName>
    </submittedName>
</protein>
<dbReference type="EMBL" id="CM055753">
    <property type="protein sequence ID" value="KAJ7991527.1"/>
    <property type="molecule type" value="Genomic_DNA"/>
</dbReference>
<evidence type="ECO:0000313" key="1">
    <source>
        <dbReference type="EMBL" id="KAJ7991527.1"/>
    </source>
</evidence>
<organism evidence="1 2">
    <name type="scientific">Dallia pectoralis</name>
    <name type="common">Alaska blackfish</name>
    <dbReference type="NCBI Taxonomy" id="75939"/>
    <lineage>
        <taxon>Eukaryota</taxon>
        <taxon>Metazoa</taxon>
        <taxon>Chordata</taxon>
        <taxon>Craniata</taxon>
        <taxon>Vertebrata</taxon>
        <taxon>Euteleostomi</taxon>
        <taxon>Actinopterygii</taxon>
        <taxon>Neopterygii</taxon>
        <taxon>Teleostei</taxon>
        <taxon>Protacanthopterygii</taxon>
        <taxon>Esociformes</taxon>
        <taxon>Umbridae</taxon>
        <taxon>Dallia</taxon>
    </lineage>
</organism>
<sequence length="114" mass="11829">MGVMKGFWFVALVVGTVNVSCFLSGGAQTLDGDSLNGLLVNSDNGGSSATATSVTSNTPASTPAASDVISVTYNDDGGRNAIDCRRCGRRGCSRVCCRYCLHRCPIGCGRLNPF</sequence>